<evidence type="ECO:0000313" key="2">
    <source>
        <dbReference type="EMBL" id="GBM58125.1"/>
    </source>
</evidence>
<protein>
    <submittedName>
        <fullName evidence="2">Uncharacterized protein</fullName>
    </submittedName>
</protein>
<organism evidence="2 3">
    <name type="scientific">Araneus ventricosus</name>
    <name type="common">Orbweaver spider</name>
    <name type="synonym">Epeira ventricosa</name>
    <dbReference type="NCBI Taxonomy" id="182803"/>
    <lineage>
        <taxon>Eukaryota</taxon>
        <taxon>Metazoa</taxon>
        <taxon>Ecdysozoa</taxon>
        <taxon>Arthropoda</taxon>
        <taxon>Chelicerata</taxon>
        <taxon>Arachnida</taxon>
        <taxon>Araneae</taxon>
        <taxon>Araneomorphae</taxon>
        <taxon>Entelegynae</taxon>
        <taxon>Araneoidea</taxon>
        <taxon>Araneidae</taxon>
        <taxon>Araneus</taxon>
    </lineage>
</organism>
<keyword evidence="3" id="KW-1185">Reference proteome</keyword>
<dbReference type="EMBL" id="BGPR01001623">
    <property type="protein sequence ID" value="GBM58125.1"/>
    <property type="molecule type" value="Genomic_DNA"/>
</dbReference>
<evidence type="ECO:0000256" key="1">
    <source>
        <dbReference type="SAM" id="MobiDB-lite"/>
    </source>
</evidence>
<reference evidence="2 3" key="1">
    <citation type="journal article" date="2019" name="Sci. Rep.">
        <title>Orb-weaving spider Araneus ventricosus genome elucidates the spidroin gene catalogue.</title>
        <authorList>
            <person name="Kono N."/>
            <person name="Nakamura H."/>
            <person name="Ohtoshi R."/>
            <person name="Moran D.A.P."/>
            <person name="Shinohara A."/>
            <person name="Yoshida Y."/>
            <person name="Fujiwara M."/>
            <person name="Mori M."/>
            <person name="Tomita M."/>
            <person name="Arakawa K."/>
        </authorList>
    </citation>
    <scope>NUCLEOTIDE SEQUENCE [LARGE SCALE GENOMIC DNA]</scope>
</reference>
<dbReference type="Proteomes" id="UP000499080">
    <property type="component" value="Unassembled WGS sequence"/>
</dbReference>
<gene>
    <name evidence="2" type="ORF">AVEN_125013_1</name>
</gene>
<name>A0A4Y2GZ78_ARAVE</name>
<evidence type="ECO:0000313" key="3">
    <source>
        <dbReference type="Proteomes" id="UP000499080"/>
    </source>
</evidence>
<sequence>MFVVKKGPFSQLHLNQSSNVNKPPTRKPHFQQKFLRLERGFPYGHNMRNQSGRELLKIGSGECVAVESGSVLKQHEGYFGTDLQILNRGSTTRRTPELAPPLQTSAVPLGPTSDLTWIRLTNTSYLQWNRVSNLKPSGFEAETLPKGHHGLRGSLKRGDSSLSRG</sequence>
<proteinExistence type="predicted"/>
<feature type="compositionally biased region" description="Basic residues" evidence="1">
    <location>
        <begin position="146"/>
        <end position="155"/>
    </location>
</feature>
<comment type="caution">
    <text evidence="2">The sequence shown here is derived from an EMBL/GenBank/DDBJ whole genome shotgun (WGS) entry which is preliminary data.</text>
</comment>
<feature type="region of interest" description="Disordered" evidence="1">
    <location>
        <begin position="142"/>
        <end position="165"/>
    </location>
</feature>
<accession>A0A4Y2GZ78</accession>
<dbReference type="AlphaFoldDB" id="A0A4Y2GZ78"/>